<gene>
    <name evidence="10" type="ORF">ACFU0X_08860</name>
</gene>
<evidence type="ECO:0000256" key="7">
    <source>
        <dbReference type="ARBA" id="ARBA00047942"/>
    </source>
</evidence>
<evidence type="ECO:0000256" key="6">
    <source>
        <dbReference type="ARBA" id="ARBA00022747"/>
    </source>
</evidence>
<evidence type="ECO:0000256" key="4">
    <source>
        <dbReference type="ARBA" id="ARBA00022679"/>
    </source>
</evidence>
<dbReference type="SUPFAM" id="SSF53335">
    <property type="entry name" value="S-adenosyl-L-methionine-dependent methyltransferases"/>
    <property type="match status" value="1"/>
</dbReference>
<dbReference type="Pfam" id="PF02384">
    <property type="entry name" value="N6_Mtase"/>
    <property type="match status" value="1"/>
</dbReference>
<dbReference type="RefSeq" id="WP_381725975.1">
    <property type="nucleotide sequence ID" value="NZ_JBHVBU010000017.1"/>
</dbReference>
<evidence type="ECO:0000256" key="1">
    <source>
        <dbReference type="ARBA" id="ARBA00006594"/>
    </source>
</evidence>
<comment type="catalytic activity">
    <reaction evidence="7">
        <text>a 2'-deoxyadenosine in DNA + S-adenosyl-L-methionine = an N(6)-methyl-2'-deoxyadenosine in DNA + S-adenosyl-L-homocysteine + H(+)</text>
        <dbReference type="Rhea" id="RHEA:15197"/>
        <dbReference type="Rhea" id="RHEA-COMP:12418"/>
        <dbReference type="Rhea" id="RHEA-COMP:12419"/>
        <dbReference type="ChEBI" id="CHEBI:15378"/>
        <dbReference type="ChEBI" id="CHEBI:57856"/>
        <dbReference type="ChEBI" id="CHEBI:59789"/>
        <dbReference type="ChEBI" id="CHEBI:90615"/>
        <dbReference type="ChEBI" id="CHEBI:90616"/>
        <dbReference type="EC" id="2.1.1.72"/>
    </reaction>
</comment>
<dbReference type="InterPro" id="IPR052916">
    <property type="entry name" value="Type-I_RE_MTase_Subunit"/>
</dbReference>
<proteinExistence type="inferred from homology"/>
<dbReference type="PANTHER" id="PTHR42998:SF1">
    <property type="entry name" value="TYPE I RESTRICTION ENZYME HINDI METHYLASE SUBUNIT"/>
    <property type="match status" value="1"/>
</dbReference>
<dbReference type="EC" id="2.1.1.72" evidence="2"/>
<dbReference type="InterPro" id="IPR029063">
    <property type="entry name" value="SAM-dependent_MTases_sf"/>
</dbReference>
<evidence type="ECO:0000313" key="11">
    <source>
        <dbReference type="Proteomes" id="UP001600650"/>
    </source>
</evidence>
<accession>A0ABW6JCQ9</accession>
<dbReference type="InterPro" id="IPR038333">
    <property type="entry name" value="T1MK-like_N_sf"/>
</dbReference>
<evidence type="ECO:0000313" key="10">
    <source>
        <dbReference type="EMBL" id="MFE7963144.1"/>
    </source>
</evidence>
<dbReference type="Pfam" id="PF12161">
    <property type="entry name" value="HsdM_N"/>
    <property type="match status" value="1"/>
</dbReference>
<evidence type="ECO:0000259" key="9">
    <source>
        <dbReference type="Pfam" id="PF12161"/>
    </source>
</evidence>
<evidence type="ECO:0000256" key="2">
    <source>
        <dbReference type="ARBA" id="ARBA00011900"/>
    </source>
</evidence>
<feature type="domain" description="DNA methylase adenine-specific" evidence="8">
    <location>
        <begin position="174"/>
        <end position="500"/>
    </location>
</feature>
<name>A0ABW6JCQ9_STRCE</name>
<dbReference type="EMBL" id="JBHVBU010000017">
    <property type="protein sequence ID" value="MFE7963144.1"/>
    <property type="molecule type" value="Genomic_DNA"/>
</dbReference>
<dbReference type="Proteomes" id="UP001600650">
    <property type="component" value="Unassembled WGS sequence"/>
</dbReference>
<evidence type="ECO:0000256" key="3">
    <source>
        <dbReference type="ARBA" id="ARBA00022603"/>
    </source>
</evidence>
<keyword evidence="6" id="KW-0680">Restriction system</keyword>
<feature type="domain" description="N6 adenine-specific DNA methyltransferase N-terminal" evidence="9">
    <location>
        <begin position="24"/>
        <end position="159"/>
    </location>
</feature>
<comment type="caution">
    <text evidence="10">The sequence shown here is derived from an EMBL/GenBank/DDBJ whole genome shotgun (WGS) entry which is preliminary data.</text>
</comment>
<keyword evidence="5" id="KW-0949">S-adenosyl-L-methionine</keyword>
<dbReference type="InterPro" id="IPR022749">
    <property type="entry name" value="D12N6_MeTrfase_N"/>
</dbReference>
<dbReference type="PANTHER" id="PTHR42998">
    <property type="entry name" value="TYPE I RESTRICTION ENZYME HINDVIIP M PROTEIN-RELATED"/>
    <property type="match status" value="1"/>
</dbReference>
<dbReference type="Gene3D" id="3.40.50.150">
    <property type="entry name" value="Vaccinia Virus protein VP39"/>
    <property type="match status" value="1"/>
</dbReference>
<comment type="similarity">
    <text evidence="1">Belongs to the N(4)/N(6)-methyltransferase family.</text>
</comment>
<dbReference type="PRINTS" id="PR00507">
    <property type="entry name" value="N12N6MTFRASE"/>
</dbReference>
<organism evidence="10 11">
    <name type="scientific">Streptomyces cellulosae</name>
    <dbReference type="NCBI Taxonomy" id="1968"/>
    <lineage>
        <taxon>Bacteria</taxon>
        <taxon>Bacillati</taxon>
        <taxon>Actinomycetota</taxon>
        <taxon>Actinomycetes</taxon>
        <taxon>Kitasatosporales</taxon>
        <taxon>Streptomycetaceae</taxon>
        <taxon>Streptomyces</taxon>
    </lineage>
</organism>
<reference evidence="10 11" key="1">
    <citation type="submission" date="2024-09" db="EMBL/GenBank/DDBJ databases">
        <title>The Natural Products Discovery Center: Release of the First 8490 Sequenced Strains for Exploring Actinobacteria Biosynthetic Diversity.</title>
        <authorList>
            <person name="Kalkreuter E."/>
            <person name="Kautsar S.A."/>
            <person name="Yang D."/>
            <person name="Bader C.D."/>
            <person name="Teijaro C.N."/>
            <person name="Fluegel L."/>
            <person name="Davis C.M."/>
            <person name="Simpson J.R."/>
            <person name="Lauterbach L."/>
            <person name="Steele A.D."/>
            <person name="Gui C."/>
            <person name="Meng S."/>
            <person name="Li G."/>
            <person name="Viehrig K."/>
            <person name="Ye F."/>
            <person name="Su P."/>
            <person name="Kiefer A.F."/>
            <person name="Nichols A."/>
            <person name="Cepeda A.J."/>
            <person name="Yan W."/>
            <person name="Fan B."/>
            <person name="Jiang Y."/>
            <person name="Adhikari A."/>
            <person name="Zheng C.-J."/>
            <person name="Schuster L."/>
            <person name="Cowan T.M."/>
            <person name="Smanski M.J."/>
            <person name="Chevrette M.G."/>
            <person name="De Carvalho L.P.S."/>
            <person name="Shen B."/>
        </authorList>
    </citation>
    <scope>NUCLEOTIDE SEQUENCE [LARGE SCALE GENOMIC DNA]</scope>
    <source>
        <strain evidence="10 11">NPDC057399</strain>
    </source>
</reference>
<dbReference type="Gene3D" id="1.20.1260.30">
    <property type="match status" value="1"/>
</dbReference>
<evidence type="ECO:0000259" key="8">
    <source>
        <dbReference type="Pfam" id="PF02384"/>
    </source>
</evidence>
<keyword evidence="3" id="KW-0489">Methyltransferase</keyword>
<protein>
    <recommendedName>
        <fullName evidence="2">site-specific DNA-methyltransferase (adenine-specific)</fullName>
        <ecNumber evidence="2">2.1.1.72</ecNumber>
    </recommendedName>
</protein>
<keyword evidence="11" id="KW-1185">Reference proteome</keyword>
<keyword evidence="4" id="KW-0808">Transferase</keyword>
<evidence type="ECO:0000256" key="5">
    <source>
        <dbReference type="ARBA" id="ARBA00022691"/>
    </source>
</evidence>
<dbReference type="CDD" id="cd02440">
    <property type="entry name" value="AdoMet_MTases"/>
    <property type="match status" value="1"/>
</dbReference>
<dbReference type="InterPro" id="IPR003356">
    <property type="entry name" value="DNA_methylase_A-5"/>
</dbReference>
<sequence length="540" mass="60393">MPPRQKKPADQAELFSASTAKEIQDILWKAADKLRGSIDAAQYKEFVLGLIFLKYVSDAFEERRTELAKELAEDGISEDQIGDFLEDRDEYTGAHVFWVPETARWSWIAAHAKAQGVGKLLDEAMDAIMRENASLTGVLPKIFNQDRVDQKRLGELVDLISDARFGGSGDKPAQDLLGEVYEYFLGNFARAEGKRGGEFYTPSSVVRLIVEILEPYEGRVYDPACGSGGMFVQAAKFIEAHRGRGHKTDISVYGQELNERTWRLAKMNLAIHGIDGNLAARWGDTFADDKHPDLKADFVMANPPFNIKDWARDETDPRWKYGVPPKNNANYAWLQHMISKLGEKGTAGIVLANGSMSSQSSGEGEIRQALIEADLVACMVALPPQLFRTTQIPACLWFLSKDKSPQGPRRLDDRRGEFLFIDARGMGEMADRTERVFSEADLRKIADTYHAWRGTASAREAGLTYEDEPGFCYSADLETVREHGYVLTPGRYVGAVEAQEEDAEAVAERISKLTAELYELFDNSAKLEKLVREQLGRVDV</sequence>